<accession>A0A3M9N334</accession>
<keyword evidence="3" id="KW-1185">Reference proteome</keyword>
<organism evidence="2 3">
    <name type="scientific">Hanamia caeni</name>
    <dbReference type="NCBI Taxonomy" id="2294116"/>
    <lineage>
        <taxon>Bacteria</taxon>
        <taxon>Pseudomonadati</taxon>
        <taxon>Bacteroidota</taxon>
        <taxon>Chitinophagia</taxon>
        <taxon>Chitinophagales</taxon>
        <taxon>Chitinophagaceae</taxon>
        <taxon>Hanamia</taxon>
    </lineage>
</organism>
<dbReference type="InterPro" id="IPR001296">
    <property type="entry name" value="Glyco_trans_1"/>
</dbReference>
<gene>
    <name evidence="2" type="ORF">EFY79_20280</name>
</gene>
<dbReference type="Pfam" id="PF00534">
    <property type="entry name" value="Glycos_transf_1"/>
    <property type="match status" value="1"/>
</dbReference>
<dbReference type="Gene3D" id="3.40.50.2000">
    <property type="entry name" value="Glycogen Phosphorylase B"/>
    <property type="match status" value="2"/>
</dbReference>
<dbReference type="PANTHER" id="PTHR45947:SF3">
    <property type="entry name" value="SULFOQUINOVOSYL TRANSFERASE SQD2"/>
    <property type="match status" value="1"/>
</dbReference>
<dbReference type="GO" id="GO:0016757">
    <property type="term" value="F:glycosyltransferase activity"/>
    <property type="evidence" value="ECO:0007669"/>
    <property type="project" value="InterPro"/>
</dbReference>
<dbReference type="SUPFAM" id="SSF53756">
    <property type="entry name" value="UDP-Glycosyltransferase/glycogen phosphorylase"/>
    <property type="match status" value="1"/>
</dbReference>
<dbReference type="CDD" id="cd03801">
    <property type="entry name" value="GT4_PimA-like"/>
    <property type="match status" value="1"/>
</dbReference>
<dbReference type="Proteomes" id="UP000267223">
    <property type="component" value="Unassembled WGS sequence"/>
</dbReference>
<protein>
    <submittedName>
        <fullName evidence="2">Glycosyltransferase</fullName>
    </submittedName>
</protein>
<sequence length="396" mass="45470">MKKLAIITTHPIQYNAPVFAMLQKREKIILKVFYTWGEEVLNDKYDPGFGKIIEWDIPLLEGYEFEFVKNVAPDPGSHHFYGIQNPTLIQQLKEWHPDAILIFGWNFKGHLHALHYFHNRLPVYFRGDSTLLDEAGVSLIKKMFKSVLLKWVYRYVDKAFYVGQCNKDYFLKYGLKENQLLFAPHAIDNNRFGRAKEVDYRKIHNIPEEAIVFLFAGKLETKKNPMILLKAFAELSNCNAWLMIVGNGVSERELKDFSNSLQGESNSQIIFLDFQNQSVMPDIYKAADIFVLPSKGPNETWGLSVNEAMASACAVLVSDKCGCFPDLVKEGENGFVFSSTDKSELVFKMKKLIAGKMDIKKMGLASQQKIKNWSFEKVCCAIEEELASFHIQYKKI</sequence>
<evidence type="ECO:0000313" key="3">
    <source>
        <dbReference type="Proteomes" id="UP000267223"/>
    </source>
</evidence>
<comment type="caution">
    <text evidence="2">The sequence shown here is derived from an EMBL/GenBank/DDBJ whole genome shotgun (WGS) entry which is preliminary data.</text>
</comment>
<name>A0A3M9N334_9BACT</name>
<dbReference type="EMBL" id="RJJR01000026">
    <property type="protein sequence ID" value="RNI32204.1"/>
    <property type="molecule type" value="Genomic_DNA"/>
</dbReference>
<feature type="domain" description="Glycosyl transferase family 1" evidence="1">
    <location>
        <begin position="200"/>
        <end position="361"/>
    </location>
</feature>
<proteinExistence type="predicted"/>
<keyword evidence="2" id="KW-0808">Transferase</keyword>
<evidence type="ECO:0000259" key="1">
    <source>
        <dbReference type="Pfam" id="PF00534"/>
    </source>
</evidence>
<dbReference type="OrthoDB" id="9790710at2"/>
<dbReference type="AlphaFoldDB" id="A0A3M9N334"/>
<dbReference type="PANTHER" id="PTHR45947">
    <property type="entry name" value="SULFOQUINOVOSYL TRANSFERASE SQD2"/>
    <property type="match status" value="1"/>
</dbReference>
<evidence type="ECO:0000313" key="2">
    <source>
        <dbReference type="EMBL" id="RNI32204.1"/>
    </source>
</evidence>
<dbReference type="InterPro" id="IPR050194">
    <property type="entry name" value="Glycosyltransferase_grp1"/>
</dbReference>
<reference evidence="2 3" key="1">
    <citation type="submission" date="2018-11" db="EMBL/GenBank/DDBJ databases">
        <title>Draft genome sequence of Ferruginibacter sp. BO-59.</title>
        <authorList>
            <person name="Im W.T."/>
        </authorList>
    </citation>
    <scope>NUCLEOTIDE SEQUENCE [LARGE SCALE GENOMIC DNA]</scope>
    <source>
        <strain evidence="2 3">BO-59</strain>
    </source>
</reference>